<dbReference type="InterPro" id="IPR002654">
    <property type="entry name" value="Glyco_trans_25"/>
</dbReference>
<feature type="domain" description="Glycosyl transferase family 25" evidence="1">
    <location>
        <begin position="10"/>
        <end position="180"/>
    </location>
</feature>
<dbReference type="CDD" id="cd06532">
    <property type="entry name" value="Glyco_transf_25"/>
    <property type="match status" value="1"/>
</dbReference>
<accession>A0A4P8ELB5</accession>
<reference evidence="2 3" key="1">
    <citation type="submission" date="2019-05" db="EMBL/GenBank/DDBJ databases">
        <title>Pseudorhodobacter turbinis sp. nov., isolated from the gut of the Korean turban shell.</title>
        <authorList>
            <person name="Jeong Y.-S."/>
            <person name="Kang W.-R."/>
            <person name="Bae J.-W."/>
        </authorList>
    </citation>
    <scope>NUCLEOTIDE SEQUENCE [LARGE SCALE GENOMIC DNA]</scope>
    <source>
        <strain evidence="2 3">S12M18</strain>
        <plasmid evidence="2 3">unnamed1</plasmid>
    </source>
</reference>
<evidence type="ECO:0000313" key="2">
    <source>
        <dbReference type="EMBL" id="QCO57789.1"/>
    </source>
</evidence>
<proteinExistence type="predicted"/>
<dbReference type="AlphaFoldDB" id="A0A4P8ELB5"/>
<dbReference type="OrthoDB" id="259382at2"/>
<geneLocation type="plasmid" evidence="2 3">
    <name>unnamed1</name>
</geneLocation>
<protein>
    <recommendedName>
        <fullName evidence="1">Glycosyl transferase family 25 domain-containing protein</fullName>
    </recommendedName>
</protein>
<dbReference type="Proteomes" id="UP000298631">
    <property type="component" value="Plasmid unnamed1"/>
</dbReference>
<gene>
    <name evidence="2" type="ORF">EOK75_19090</name>
</gene>
<dbReference type="KEGG" id="pseb:EOK75_19090"/>
<evidence type="ECO:0000313" key="3">
    <source>
        <dbReference type="Proteomes" id="UP000298631"/>
    </source>
</evidence>
<dbReference type="EMBL" id="CP039965">
    <property type="protein sequence ID" value="QCO57789.1"/>
    <property type="molecule type" value="Genomic_DNA"/>
</dbReference>
<keyword evidence="2" id="KW-0614">Plasmid</keyword>
<evidence type="ECO:0000259" key="1">
    <source>
        <dbReference type="Pfam" id="PF01755"/>
    </source>
</evidence>
<sequence>MTLTREDIGVWLVNLPRATERRRKMDAQLQQLDLPYAVFDGVDGKAREDELRALMDLPAFERNLGRKVLWGGIGCYASHLGVWKEFLASGKPAALILEDDVVFHDDFLSAVDLALANDHAWDMLKLNKIRAKGPVVQGKLGDYRVNAYLGPATGTGAYLITRATVEKLLPAMVPITRATDHEINRFFRHDFRLFGLEPFPSHVDDGGHSFITGTASGDVVKFKWYKRLPHYWLRASNYFRRAWWLLKKGYLLPQAKRDLSRRP</sequence>
<organism evidence="2 3">
    <name type="scientific">Pseudorhodobacter turbinis</name>
    <dbReference type="NCBI Taxonomy" id="2500533"/>
    <lineage>
        <taxon>Bacteria</taxon>
        <taxon>Pseudomonadati</taxon>
        <taxon>Pseudomonadota</taxon>
        <taxon>Alphaproteobacteria</taxon>
        <taxon>Rhodobacterales</taxon>
        <taxon>Paracoccaceae</taxon>
        <taxon>Pseudorhodobacter</taxon>
    </lineage>
</organism>
<name>A0A4P8ELB5_9RHOB</name>
<keyword evidence="3" id="KW-1185">Reference proteome</keyword>
<dbReference type="Pfam" id="PF01755">
    <property type="entry name" value="Glyco_transf_25"/>
    <property type="match status" value="1"/>
</dbReference>
<dbReference type="RefSeq" id="WP_137195597.1">
    <property type="nucleotide sequence ID" value="NZ_CP039965.1"/>
</dbReference>